<feature type="domain" description="Methyltransferase type 12" evidence="1">
    <location>
        <begin position="67"/>
        <end position="161"/>
    </location>
</feature>
<dbReference type="PANTHER" id="PTHR43861">
    <property type="entry name" value="TRANS-ACONITATE 2-METHYLTRANSFERASE-RELATED"/>
    <property type="match status" value="1"/>
</dbReference>
<evidence type="ECO:0000259" key="1">
    <source>
        <dbReference type="Pfam" id="PF08242"/>
    </source>
</evidence>
<organism evidence="2 3">
    <name type="scientific">Acrocarpospora phusangensis</name>
    <dbReference type="NCBI Taxonomy" id="1070424"/>
    <lineage>
        <taxon>Bacteria</taxon>
        <taxon>Bacillati</taxon>
        <taxon>Actinomycetota</taxon>
        <taxon>Actinomycetes</taxon>
        <taxon>Streptosporangiales</taxon>
        <taxon>Streptosporangiaceae</taxon>
        <taxon>Acrocarpospora</taxon>
    </lineage>
</organism>
<evidence type="ECO:0000313" key="3">
    <source>
        <dbReference type="Proteomes" id="UP000640052"/>
    </source>
</evidence>
<dbReference type="InterPro" id="IPR013217">
    <property type="entry name" value="Methyltransf_12"/>
</dbReference>
<dbReference type="Pfam" id="PF08242">
    <property type="entry name" value="Methyltransf_12"/>
    <property type="match status" value="1"/>
</dbReference>
<keyword evidence="3" id="KW-1185">Reference proteome</keyword>
<comment type="caution">
    <text evidence="2">The sequence shown here is derived from an EMBL/GenBank/DDBJ whole genome shotgun (WGS) entry which is preliminary data.</text>
</comment>
<dbReference type="Gene3D" id="3.40.50.150">
    <property type="entry name" value="Vaccinia Virus protein VP39"/>
    <property type="match status" value="1"/>
</dbReference>
<evidence type="ECO:0000313" key="2">
    <source>
        <dbReference type="EMBL" id="GIH22607.1"/>
    </source>
</evidence>
<dbReference type="RefSeq" id="WP_204039445.1">
    <property type="nucleotide sequence ID" value="NZ_BOOA01000005.1"/>
</dbReference>
<dbReference type="CDD" id="cd02440">
    <property type="entry name" value="AdoMet_MTases"/>
    <property type="match status" value="1"/>
</dbReference>
<accession>A0A919ULU8</accession>
<protein>
    <recommendedName>
        <fullName evidence="1">Methyltransferase type 12 domain-containing protein</fullName>
    </recommendedName>
</protein>
<dbReference type="InterPro" id="IPR029063">
    <property type="entry name" value="SAM-dependent_MTases_sf"/>
</dbReference>
<dbReference type="SUPFAM" id="SSF53335">
    <property type="entry name" value="S-adenosyl-L-methionine-dependent methyltransferases"/>
    <property type="match status" value="1"/>
</dbReference>
<dbReference type="PANTHER" id="PTHR43861:SF1">
    <property type="entry name" value="TRANS-ACONITATE 2-METHYLTRANSFERASE"/>
    <property type="match status" value="1"/>
</dbReference>
<gene>
    <name evidence="2" type="ORF">Aph01nite_09170</name>
</gene>
<reference evidence="2" key="1">
    <citation type="submission" date="2021-01" db="EMBL/GenBank/DDBJ databases">
        <title>Whole genome shotgun sequence of Acrocarpospora phusangensis NBRC 108782.</title>
        <authorList>
            <person name="Komaki H."/>
            <person name="Tamura T."/>
        </authorList>
    </citation>
    <scope>NUCLEOTIDE SEQUENCE</scope>
    <source>
        <strain evidence="2">NBRC 108782</strain>
    </source>
</reference>
<dbReference type="EMBL" id="BOOA01000005">
    <property type="protein sequence ID" value="GIH22607.1"/>
    <property type="molecule type" value="Genomic_DNA"/>
</dbReference>
<sequence length="220" mass="24820">MSRTGDTLHRAFFGLMSRVPLPGMLGGYFDWRHRRPDPWRYTTDPYERERHVATLGRLPERDYRRILDVGCSEGTFTDLVATSFPRAETTGVDISAHAIRAASARKASPARFARLDIRRQLPSGSFDLVICTEMLYYLGDSAQLREVSSRIRGLLTPGGLLAVAHPWPESGRLHRHFAADSLLTSESEHVLMDERRPFAIALFERRPRPAGEGPRARPPA</sequence>
<dbReference type="Proteomes" id="UP000640052">
    <property type="component" value="Unassembled WGS sequence"/>
</dbReference>
<dbReference type="AlphaFoldDB" id="A0A919ULU8"/>
<proteinExistence type="predicted"/>
<name>A0A919ULU8_9ACTN</name>